<evidence type="ECO:0000313" key="3">
    <source>
        <dbReference type="Proteomes" id="UP000316330"/>
    </source>
</evidence>
<evidence type="ECO:0000313" key="2">
    <source>
        <dbReference type="EMBL" id="TVY01395.1"/>
    </source>
</evidence>
<feature type="signal peptide" evidence="1">
    <location>
        <begin position="1"/>
        <end position="30"/>
    </location>
</feature>
<dbReference type="SUPFAM" id="SSF110296">
    <property type="entry name" value="Oligoxyloglucan reducing end-specific cellobiohydrolase"/>
    <property type="match status" value="2"/>
</dbReference>
<evidence type="ECO:0000256" key="1">
    <source>
        <dbReference type="SAM" id="SignalP"/>
    </source>
</evidence>
<sequence length="655" mass="70198">MRASRKTFTCAIWLLSLIVAFGGVGEPAKAASPSWQWKQQSGKESSDLRDIVVLDNGTRIALGVDTTVLRSANGGNWNPTAFPVKGNLTAAATDGKTAIVVGDGGVVALSSDGAKWTKSTVKSTIRLDQFNSYYKNKPEGKLELKPDGIRWMDAIWDGKQYVAVAEGRISSGGSNYSNPLIGVSANGSEWTLTPLVSTERVDLYNKSLQLVKFKSNWIAIASEGVFYSRDLKTWSFKKADIGATIHAAASNGDVLVAVGWDGRASTGRALGGAVFTSEDGLIYKRQPASDFYNISLNAVIWTDGKFVAAGHYGTLFESADGKKWKDKTQEHGDLMHALYYMKYGGLKGNIYGIAKTSDGFSAVGAKGAIRSAKGLDEEWMLEASGENGDLHGIVYSGGRYAIAGGGTFKISGDGSRWEDADPERVNDMTMLYNLYGTQSSFMATGFQFTTKLSEANLLYSGGTVTDISSALAEPIDDVSAAGGELRVFGGKLSASSKDGKTWTPLKGVQAIPMATNGKLWLGYRDSDLYQSKDGKTWTKLKATVDGYEIYFKIKQTVWTGTKFVAIGDAGLIESTDGKTWKKALSIRSENFNGLAASSSGAVAAVGDRGMIYMSDGKTWTKIASPTLKKLRSVVWDGKRFIAVGDGGVIVVGERK</sequence>
<keyword evidence="1" id="KW-0732">Signal</keyword>
<gene>
    <name evidence="2" type="ORF">FPZ45_09670</name>
</gene>
<dbReference type="Proteomes" id="UP000316330">
    <property type="component" value="Unassembled WGS sequence"/>
</dbReference>
<comment type="caution">
    <text evidence="2">The sequence shown here is derived from an EMBL/GenBank/DDBJ whole genome shotgun (WGS) entry which is preliminary data.</text>
</comment>
<proteinExistence type="predicted"/>
<organism evidence="2 3">
    <name type="scientific">Cohnella terricola</name>
    <dbReference type="NCBI Taxonomy" id="1289167"/>
    <lineage>
        <taxon>Bacteria</taxon>
        <taxon>Bacillati</taxon>
        <taxon>Bacillota</taxon>
        <taxon>Bacilli</taxon>
        <taxon>Bacillales</taxon>
        <taxon>Paenibacillaceae</taxon>
        <taxon>Cohnella</taxon>
    </lineage>
</organism>
<dbReference type="AlphaFoldDB" id="A0A559JNE4"/>
<keyword evidence="3" id="KW-1185">Reference proteome</keyword>
<name>A0A559JNE4_9BACL</name>
<protein>
    <recommendedName>
        <fullName evidence="4">Photosynthesis system II assembly factor Ycf48/Hcf136-like domain-containing protein</fullName>
    </recommendedName>
</protein>
<dbReference type="OrthoDB" id="6987826at2"/>
<feature type="chain" id="PRO_5022125533" description="Photosynthesis system II assembly factor Ycf48/Hcf136-like domain-containing protein" evidence="1">
    <location>
        <begin position="31"/>
        <end position="655"/>
    </location>
</feature>
<dbReference type="RefSeq" id="WP_144700673.1">
    <property type="nucleotide sequence ID" value="NZ_VNJJ01000004.1"/>
</dbReference>
<evidence type="ECO:0008006" key="4">
    <source>
        <dbReference type="Google" id="ProtNLM"/>
    </source>
</evidence>
<accession>A0A559JNE4</accession>
<reference evidence="2 3" key="1">
    <citation type="submission" date="2019-07" db="EMBL/GenBank/DDBJ databases">
        <authorList>
            <person name="Kim J."/>
        </authorList>
    </citation>
    <scope>NUCLEOTIDE SEQUENCE [LARGE SCALE GENOMIC DNA]</scope>
    <source>
        <strain evidence="2 3">G13</strain>
    </source>
</reference>
<dbReference type="EMBL" id="VNJJ01000004">
    <property type="protein sequence ID" value="TVY01395.1"/>
    <property type="molecule type" value="Genomic_DNA"/>
</dbReference>